<proteinExistence type="predicted"/>
<evidence type="ECO:0000313" key="2">
    <source>
        <dbReference type="Proteomes" id="UP000005801"/>
    </source>
</evidence>
<accession>A6GHG0</accession>
<evidence type="ECO:0000313" key="1">
    <source>
        <dbReference type="EMBL" id="EDM74677.1"/>
    </source>
</evidence>
<gene>
    <name evidence="1" type="ORF">PPSIR1_06531</name>
</gene>
<organism evidence="1 2">
    <name type="scientific">Plesiocystis pacifica SIR-1</name>
    <dbReference type="NCBI Taxonomy" id="391625"/>
    <lineage>
        <taxon>Bacteria</taxon>
        <taxon>Pseudomonadati</taxon>
        <taxon>Myxococcota</taxon>
        <taxon>Polyangia</taxon>
        <taxon>Nannocystales</taxon>
        <taxon>Nannocystaceae</taxon>
        <taxon>Plesiocystis</taxon>
    </lineage>
</organism>
<name>A6GHG0_9BACT</name>
<protein>
    <submittedName>
        <fullName evidence="1">Uncharacterized protein</fullName>
    </submittedName>
</protein>
<dbReference type="EMBL" id="ABCS01000119">
    <property type="protein sequence ID" value="EDM74677.1"/>
    <property type="molecule type" value="Genomic_DNA"/>
</dbReference>
<reference evidence="1 2" key="1">
    <citation type="submission" date="2007-06" db="EMBL/GenBank/DDBJ databases">
        <authorList>
            <person name="Shimkets L."/>
            <person name="Ferriera S."/>
            <person name="Johnson J."/>
            <person name="Kravitz S."/>
            <person name="Beeson K."/>
            <person name="Sutton G."/>
            <person name="Rogers Y.-H."/>
            <person name="Friedman R."/>
            <person name="Frazier M."/>
            <person name="Venter J.C."/>
        </authorList>
    </citation>
    <scope>NUCLEOTIDE SEQUENCE [LARGE SCALE GENOMIC DNA]</scope>
    <source>
        <strain evidence="1 2">SIR-1</strain>
    </source>
</reference>
<keyword evidence="2" id="KW-1185">Reference proteome</keyword>
<dbReference type="eggNOG" id="ENOG50348QA">
    <property type="taxonomic scope" value="Bacteria"/>
</dbReference>
<comment type="caution">
    <text evidence="1">The sequence shown here is derived from an EMBL/GenBank/DDBJ whole genome shotgun (WGS) entry which is preliminary data.</text>
</comment>
<dbReference type="Proteomes" id="UP000005801">
    <property type="component" value="Unassembled WGS sequence"/>
</dbReference>
<sequence>MKPKVEVESTTVWYDPQRVTPTPVKVTFSITQSEAPDYPGGATISIDRDDVALFLDDKQTKPLAMAENRAWISNAQLTAGSGFVAYVAGIEATDVTATSIALSPDPLESSEIKKTTNFRSNTKVDLYDVKEPKDAPGGKKQVTVKKGGVVAPTMSIGDLDTAVARVFSTAPFVPITFGLAETQNDAPSTYDGDGTLTLSPTDATVELYADAKGTNKVTITNGKATIPNLALRSGTTYYLGASSSPKAGAVELSLSLAPGSAPKQMFAHGEVRKPLLVAQVNTVTPVLTASYDPSLDDALWFPALAKPEPPSVVLKISQTQAKLSPYVGHAQLTRSSGALSLYRDAELTEPVDFFDNHVVLRNAALTGDDPLRLYMAGSAAGEVELSLSLYDPKHRSVAIAEPAKLSVPVKAVNVVTAEVEYQGPIVKTQLTEVKLFAAQGNAEDAAYGGKGTLTRGSLSLELFADEDGGEGRDPLFKSGESTAPLANRDLIDERKVYYATWTADEPPSNPIRLELELSAADEPYVVTEPQTELRQPALRNSPVTPVEASSVVTPVLDTEYDVLLMARSVQTKTDAVSPVRAKIGVKQSTPAVPYLEDGTLKRADAKLRVYLDADCSEELSFNPSNEAIIPNAWLVDTERVYYLQGAAPGKTSLTLSAGVPQAEFPAPPAISVGKAVTKALAVSMVELDIYRDDASSSPARSVKMSSYQKQTRGRCVPVQNEAAQFGRAKVVVKKVETSDWPSSAHAHRVLLAVLSDEDAIALYNADSDGDVVGSKGSAWSLDAQAAGKADNTAWAQGKAASAALNDVRLVIQIDRTDETSWTGTKPLTNGDWALVTSVAIQQVAPTGEDWRQYVNQPPKRDALVNDNGDALRNGRGILATATTQPAVAGIGVDLMLWGFDKNGDATDDEPRKPRIDKPLQASKAHVSAVSDTNGKASARLELSRYGGDNFYAVAFLSDDAIKGTAELGKKGDKAPASSRSKKIQVWRKLGYTLAVMKRWDTGDYSARANEDTFKGKYEDTFLELDRKGDVKVVDHQNILSSGVAVGTWWTNNSLPAPAERVFNLVLCDSLADDTRDVWRKIVSPSDTTATDLLDGAYDLSAKNKWLLSGLSKVVKKLDKTKVASIPDNKITLEYSGPSKYKLSADIAGLQGGLSLDELEVWVAVTVQKTYSGFSWGPKTFVAMRLREQKASDTYDATQSANHTMWHEAGHYLGLTAVQVPVPANTYNVYYYKGSDSSTRYNLFTPPPPTKVGQDTEGQKIGQGPHCRYSSTAWNPDSLKTNKWIALGVSPQCIMFHALSTPITINYCADCTAALRARDLSSPAVSGSSGF</sequence>